<comment type="caution">
    <text evidence="4">The sequence shown here is derived from an EMBL/GenBank/DDBJ whole genome shotgun (WGS) entry which is preliminary data.</text>
</comment>
<comment type="similarity">
    <text evidence="1">Belongs to the mTERF family.</text>
</comment>
<dbReference type="AlphaFoldDB" id="A0A396J9H8"/>
<protein>
    <submittedName>
        <fullName evidence="4">Putative transcription regulator mTERF family</fullName>
    </submittedName>
</protein>
<dbReference type="GO" id="GO:0006353">
    <property type="term" value="P:DNA-templated transcription termination"/>
    <property type="evidence" value="ECO:0007669"/>
    <property type="project" value="UniProtKB-KW"/>
</dbReference>
<keyword evidence="2" id="KW-0805">Transcription regulation</keyword>
<dbReference type="Gene3D" id="1.25.70.10">
    <property type="entry name" value="Transcription termination factor 3, mitochondrial"/>
    <property type="match status" value="1"/>
</dbReference>
<keyword evidence="3" id="KW-0809">Transit peptide</keyword>
<reference evidence="5" key="1">
    <citation type="journal article" date="2018" name="Nat. Plants">
        <title>Whole-genome landscape of Medicago truncatula symbiotic genes.</title>
        <authorList>
            <person name="Pecrix Y."/>
            <person name="Staton S.E."/>
            <person name="Sallet E."/>
            <person name="Lelandais-Briere C."/>
            <person name="Moreau S."/>
            <person name="Carrere S."/>
            <person name="Blein T."/>
            <person name="Jardinaud M.F."/>
            <person name="Latrasse D."/>
            <person name="Zouine M."/>
            <person name="Zahm M."/>
            <person name="Kreplak J."/>
            <person name="Mayjonade B."/>
            <person name="Satge C."/>
            <person name="Perez M."/>
            <person name="Cauet S."/>
            <person name="Marande W."/>
            <person name="Chantry-Darmon C."/>
            <person name="Lopez-Roques C."/>
            <person name="Bouchez O."/>
            <person name="Berard A."/>
            <person name="Debelle F."/>
            <person name="Munos S."/>
            <person name="Bendahmane A."/>
            <person name="Berges H."/>
            <person name="Niebel A."/>
            <person name="Buitink J."/>
            <person name="Frugier F."/>
            <person name="Benhamed M."/>
            <person name="Crespi M."/>
            <person name="Gouzy J."/>
            <person name="Gamas P."/>
        </authorList>
    </citation>
    <scope>NUCLEOTIDE SEQUENCE [LARGE SCALE GENOMIC DNA]</scope>
    <source>
        <strain evidence="5">cv. Jemalong A17</strain>
    </source>
</reference>
<keyword evidence="2" id="KW-0804">Transcription</keyword>
<dbReference type="InterPro" id="IPR003690">
    <property type="entry name" value="MTERF"/>
</dbReference>
<dbReference type="PANTHER" id="PTHR13068">
    <property type="entry name" value="CGI-12 PROTEIN-RELATED"/>
    <property type="match status" value="1"/>
</dbReference>
<dbReference type="Proteomes" id="UP000265566">
    <property type="component" value="Chromosome 2"/>
</dbReference>
<evidence type="ECO:0000313" key="5">
    <source>
        <dbReference type="Proteomes" id="UP000265566"/>
    </source>
</evidence>
<dbReference type="FunFam" id="1.25.70.10:FF:000001">
    <property type="entry name" value="Mitochondrial transcription termination factor-like"/>
    <property type="match status" value="1"/>
</dbReference>
<proteinExistence type="inferred from homology"/>
<gene>
    <name evidence="4" type="ORF">MtrunA17_Chr2g0315731</name>
</gene>
<name>A0A396J9H8_MEDTR</name>
<dbReference type="Gramene" id="rna11074">
    <property type="protein sequence ID" value="RHN74939.1"/>
    <property type="gene ID" value="gene11074"/>
</dbReference>
<keyword evidence="2" id="KW-0806">Transcription termination</keyword>
<accession>A0A396J9H8</accession>
<evidence type="ECO:0000256" key="1">
    <source>
        <dbReference type="ARBA" id="ARBA00007692"/>
    </source>
</evidence>
<evidence type="ECO:0000313" key="4">
    <source>
        <dbReference type="EMBL" id="RHN74939.1"/>
    </source>
</evidence>
<evidence type="ECO:0000256" key="2">
    <source>
        <dbReference type="ARBA" id="ARBA00022472"/>
    </source>
</evidence>
<dbReference type="SMART" id="SM00733">
    <property type="entry name" value="Mterf"/>
    <property type="match status" value="4"/>
</dbReference>
<dbReference type="Pfam" id="PF02536">
    <property type="entry name" value="mTERF"/>
    <property type="match status" value="2"/>
</dbReference>
<sequence length="423" mass="48478">MSLSGHLQHNNTHIELSKSTMSNKLFFSHNLVLGVITTKSTTLKFNNHFSFPFSLKCSSITTSQSESITQPFAVSYLINNFDFSTESALKAFNLKQVRFNTSDNPDSVITFFQNHGFSNSDIRIFIKKAPWLLSSQPHKRLLPKFQFFISNGASLSDIVPLLTANPHILQSSLDKRIIPLFQLLNRFSKTNKDTIVYLIRHSRSFIVYPLNLLEANINLMVDFGVYDSAIARLLRTRKSISCSNDLIKSLEDVKGLGFDPSTIAFGTALVTKQCMSNILWDKKVDVFKKWGWSDEDVIRVFRSQPSLMLTSIDKINLLISFWVNQMGWDPLALTKSPLMFSFSLHKRIIPRASVLQFLLMKGLRKKKASLVRPFAYSEDMFLNKRVFSFKEESDYLLKLYYEKMKLANAMENNGMPSTKCVMY</sequence>
<dbReference type="GO" id="GO:0003676">
    <property type="term" value="F:nucleic acid binding"/>
    <property type="evidence" value="ECO:0007669"/>
    <property type="project" value="InterPro"/>
</dbReference>
<dbReference type="EMBL" id="PSQE01000002">
    <property type="protein sequence ID" value="RHN74939.1"/>
    <property type="molecule type" value="Genomic_DNA"/>
</dbReference>
<organism evidence="4 5">
    <name type="scientific">Medicago truncatula</name>
    <name type="common">Barrel medic</name>
    <name type="synonym">Medicago tribuloides</name>
    <dbReference type="NCBI Taxonomy" id="3880"/>
    <lineage>
        <taxon>Eukaryota</taxon>
        <taxon>Viridiplantae</taxon>
        <taxon>Streptophyta</taxon>
        <taxon>Embryophyta</taxon>
        <taxon>Tracheophyta</taxon>
        <taxon>Spermatophyta</taxon>
        <taxon>Magnoliopsida</taxon>
        <taxon>eudicotyledons</taxon>
        <taxon>Gunneridae</taxon>
        <taxon>Pentapetalae</taxon>
        <taxon>rosids</taxon>
        <taxon>fabids</taxon>
        <taxon>Fabales</taxon>
        <taxon>Fabaceae</taxon>
        <taxon>Papilionoideae</taxon>
        <taxon>50 kb inversion clade</taxon>
        <taxon>NPAAA clade</taxon>
        <taxon>Hologalegina</taxon>
        <taxon>IRL clade</taxon>
        <taxon>Trifolieae</taxon>
        <taxon>Medicago</taxon>
    </lineage>
</organism>
<evidence type="ECO:0000256" key="3">
    <source>
        <dbReference type="ARBA" id="ARBA00022946"/>
    </source>
</evidence>
<dbReference type="PANTHER" id="PTHR13068:SF91">
    <property type="entry name" value="TRANSCRIPTION TERMINATION FACTOR FAMILY PROTEIN"/>
    <property type="match status" value="1"/>
</dbReference>
<dbReference type="InterPro" id="IPR038538">
    <property type="entry name" value="MTERF_sf"/>
</dbReference>